<sequence>MDRITIKRGATLRFFVDFDLSAEEIIKTFSGATAKAAIRPANRAASSMLLNTAVDAANQRIICELPAAKTEMLAIGLHIVDIRVASAAGEVDYSKDIEINVVRETTNA</sequence>
<dbReference type="PATRIC" id="fig|1470200.3.peg.1736"/>
<accession>A0A0J0YSV9</accession>
<dbReference type="Proteomes" id="UP000036027">
    <property type="component" value="Unassembled WGS sequence"/>
</dbReference>
<reference evidence="1 2" key="1">
    <citation type="submission" date="2014-11" db="EMBL/GenBank/DDBJ databases">
        <title>Genome of a novel goose pathogen.</title>
        <authorList>
            <person name="Hansen C.M."/>
            <person name="Hueffer K."/>
            <person name="Choi S.C."/>
        </authorList>
    </citation>
    <scope>NUCLEOTIDE SEQUENCE [LARGE SCALE GENOMIC DNA]</scope>
    <source>
        <strain evidence="1 2">KH1503</strain>
    </source>
</reference>
<evidence type="ECO:0000313" key="1">
    <source>
        <dbReference type="EMBL" id="KLT73240.1"/>
    </source>
</evidence>
<evidence type="ECO:0000313" key="2">
    <source>
        <dbReference type="Proteomes" id="UP000036027"/>
    </source>
</evidence>
<keyword evidence="2" id="KW-1185">Reference proteome</keyword>
<protein>
    <submittedName>
        <fullName evidence="1">Uncharacterized protein</fullName>
    </submittedName>
</protein>
<proteinExistence type="predicted"/>
<dbReference type="EMBL" id="JTDO01000004">
    <property type="protein sequence ID" value="KLT73240.1"/>
    <property type="molecule type" value="Genomic_DNA"/>
</dbReference>
<dbReference type="RefSeq" id="WP_047760467.1">
    <property type="nucleotide sequence ID" value="NZ_CP091510.1"/>
</dbReference>
<name>A0A0J0YSV9_9NEIS</name>
<dbReference type="STRING" id="1470200.PL75_03130"/>
<comment type="caution">
    <text evidence="1">The sequence shown here is derived from an EMBL/GenBank/DDBJ whole genome shotgun (WGS) entry which is preliminary data.</text>
</comment>
<gene>
    <name evidence="1" type="ORF">PL75_03130</name>
</gene>
<organism evidence="1 2">
    <name type="scientific">Neisseria arctica</name>
    <dbReference type="NCBI Taxonomy" id="1470200"/>
    <lineage>
        <taxon>Bacteria</taxon>
        <taxon>Pseudomonadati</taxon>
        <taxon>Pseudomonadota</taxon>
        <taxon>Betaproteobacteria</taxon>
        <taxon>Neisseriales</taxon>
        <taxon>Neisseriaceae</taxon>
        <taxon>Neisseria</taxon>
    </lineage>
</organism>
<dbReference type="AlphaFoldDB" id="A0A0J0YSV9"/>